<keyword evidence="5" id="KW-1185">Reference proteome</keyword>
<dbReference type="Proteomes" id="UP000078550">
    <property type="component" value="Unassembled WGS sequence"/>
</dbReference>
<dbReference type="EMBL" id="FLRE01000167">
    <property type="protein sequence ID" value="SBT43544.1"/>
    <property type="molecule type" value="Genomic_DNA"/>
</dbReference>
<evidence type="ECO:0000313" key="5">
    <source>
        <dbReference type="Proteomes" id="UP000078555"/>
    </source>
</evidence>
<sequence>MENARQTKRQLENCHMCHIGMEKIFAHDNSNMIGRGLSATQEEYEDMAGVTMEGMTMEGVTTAGATIVEEITKSVKHKQQLIQYIYRQQKLKTKKRKGKQKAKRRGKKNSVSMVHIADM</sequence>
<evidence type="ECO:0000256" key="1">
    <source>
        <dbReference type="SAM" id="MobiDB-lite"/>
    </source>
</evidence>
<evidence type="ECO:0000313" key="2">
    <source>
        <dbReference type="EMBL" id="SBT43105.1"/>
    </source>
</evidence>
<gene>
    <name evidence="2" type="ORF">POVWA1_047230</name>
    <name evidence="3" type="ORF">POVWA2_046140</name>
</gene>
<feature type="compositionally biased region" description="Basic residues" evidence="1">
    <location>
        <begin position="92"/>
        <end position="108"/>
    </location>
</feature>
<dbReference type="AlphaFoldDB" id="A0A1A8ZI83"/>
<dbReference type="EMBL" id="FLRD01000127">
    <property type="protein sequence ID" value="SBT43105.1"/>
    <property type="molecule type" value="Genomic_DNA"/>
</dbReference>
<name>A0A1A8ZI83_PLAOA</name>
<reference evidence="4 5" key="2">
    <citation type="submission" date="2016-05" db="EMBL/GenBank/DDBJ databases">
        <authorList>
            <person name="Naeem Raeece"/>
        </authorList>
    </citation>
    <scope>NUCLEOTIDE SEQUENCE [LARGE SCALE GENOMIC DNA]</scope>
</reference>
<reference evidence="3" key="1">
    <citation type="submission" date="2016-05" db="EMBL/GenBank/DDBJ databases">
        <authorList>
            <person name="Lavstsen T."/>
            <person name="Jespersen J.S."/>
        </authorList>
    </citation>
    <scope>NUCLEOTIDE SEQUENCE [LARGE SCALE GENOMIC DNA]</scope>
</reference>
<protein>
    <submittedName>
        <fullName evidence="3">Uncharacterized protein</fullName>
    </submittedName>
</protein>
<evidence type="ECO:0000313" key="4">
    <source>
        <dbReference type="Proteomes" id="UP000078550"/>
    </source>
</evidence>
<dbReference type="Proteomes" id="UP000078555">
    <property type="component" value="Unassembled WGS sequence"/>
</dbReference>
<accession>A0A1A8ZI83</accession>
<evidence type="ECO:0000313" key="3">
    <source>
        <dbReference type="EMBL" id="SBT43544.1"/>
    </source>
</evidence>
<feature type="region of interest" description="Disordered" evidence="1">
    <location>
        <begin position="92"/>
        <end position="119"/>
    </location>
</feature>
<organism evidence="3 4">
    <name type="scientific">Plasmodium ovale wallikeri</name>
    <dbReference type="NCBI Taxonomy" id="864142"/>
    <lineage>
        <taxon>Eukaryota</taxon>
        <taxon>Sar</taxon>
        <taxon>Alveolata</taxon>
        <taxon>Apicomplexa</taxon>
        <taxon>Aconoidasida</taxon>
        <taxon>Haemosporida</taxon>
        <taxon>Plasmodiidae</taxon>
        <taxon>Plasmodium</taxon>
        <taxon>Plasmodium (Plasmodium)</taxon>
    </lineage>
</organism>
<proteinExistence type="predicted"/>